<keyword evidence="5" id="KW-0234">DNA repair</keyword>
<keyword evidence="1 5" id="KW-0540">Nuclease</keyword>
<dbReference type="InterPro" id="IPR049132">
    <property type="entry name" value="FAN1-like_euk"/>
</dbReference>
<evidence type="ECO:0000259" key="7">
    <source>
        <dbReference type="SMART" id="SM00990"/>
    </source>
</evidence>
<evidence type="ECO:0000256" key="5">
    <source>
        <dbReference type="RuleBase" id="RU365033"/>
    </source>
</evidence>
<dbReference type="GO" id="GO:0004528">
    <property type="term" value="F:phosphodiesterase I activity"/>
    <property type="evidence" value="ECO:0007669"/>
    <property type="project" value="UniProtKB-EC"/>
</dbReference>
<dbReference type="STRING" id="765257.A0A0D0A9P7"/>
<dbReference type="GO" id="GO:0036297">
    <property type="term" value="P:interstrand cross-link repair"/>
    <property type="evidence" value="ECO:0007669"/>
    <property type="project" value="InterPro"/>
</dbReference>
<dbReference type="InterPro" id="IPR049125">
    <property type="entry name" value="FAN1-like_WH"/>
</dbReference>
<dbReference type="PANTHER" id="PTHR15749">
    <property type="entry name" value="FANCONI-ASSOCIATED NUCLEASE 1"/>
    <property type="match status" value="1"/>
</dbReference>
<proteinExistence type="inferred from homology"/>
<organism evidence="8 9">
    <name type="scientific">Pisolithus microcarpus 441</name>
    <dbReference type="NCBI Taxonomy" id="765257"/>
    <lineage>
        <taxon>Eukaryota</taxon>
        <taxon>Fungi</taxon>
        <taxon>Dikarya</taxon>
        <taxon>Basidiomycota</taxon>
        <taxon>Agaricomycotina</taxon>
        <taxon>Agaricomycetes</taxon>
        <taxon>Agaricomycetidae</taxon>
        <taxon>Boletales</taxon>
        <taxon>Sclerodermatineae</taxon>
        <taxon>Pisolithaceae</taxon>
        <taxon>Pisolithus</taxon>
    </lineage>
</organism>
<keyword evidence="3 5" id="KW-0378">Hydrolase</keyword>
<dbReference type="OrthoDB" id="76364at2759"/>
<dbReference type="GO" id="GO:0046872">
    <property type="term" value="F:metal ion binding"/>
    <property type="evidence" value="ECO:0007669"/>
    <property type="project" value="UniProtKB-KW"/>
</dbReference>
<comment type="catalytic activity">
    <reaction evidence="5">
        <text>Hydrolytically removes 5'-nucleotides successively from the 3'-hydroxy termini of 3'-hydroxy-terminated oligonucleotides.</text>
        <dbReference type="EC" id="3.1.4.1"/>
    </reaction>
</comment>
<dbReference type="CDD" id="cd22326">
    <property type="entry name" value="FAN1-like"/>
    <property type="match status" value="1"/>
</dbReference>
<evidence type="ECO:0000313" key="8">
    <source>
        <dbReference type="EMBL" id="KIK31002.1"/>
    </source>
</evidence>
<keyword evidence="9" id="KW-1185">Reference proteome</keyword>
<protein>
    <recommendedName>
        <fullName evidence="5">Fanconi-associated nuclease</fullName>
        <ecNumber evidence="5">3.1.4.1</ecNumber>
    </recommendedName>
</protein>
<evidence type="ECO:0000313" key="9">
    <source>
        <dbReference type="Proteomes" id="UP000054018"/>
    </source>
</evidence>
<dbReference type="SMART" id="SM00990">
    <property type="entry name" value="VRR_NUC"/>
    <property type="match status" value="1"/>
</dbReference>
<evidence type="ECO:0000256" key="2">
    <source>
        <dbReference type="ARBA" id="ARBA00022723"/>
    </source>
</evidence>
<dbReference type="GO" id="GO:0008409">
    <property type="term" value="F:5'-3' exonuclease activity"/>
    <property type="evidence" value="ECO:0007669"/>
    <property type="project" value="TreeGrafter"/>
</dbReference>
<feature type="domain" description="VRR-NUC" evidence="7">
    <location>
        <begin position="673"/>
        <end position="792"/>
    </location>
</feature>
<comment type="similarity">
    <text evidence="5">Belongs to the FAN1 family.</text>
</comment>
<comment type="subcellular location">
    <subcellularLocation>
        <location evidence="5">Nucleus</location>
    </subcellularLocation>
</comment>
<keyword evidence="5" id="KW-0539">Nucleus</keyword>
<dbReference type="GO" id="GO:0005634">
    <property type="term" value="C:nucleus"/>
    <property type="evidence" value="ECO:0007669"/>
    <property type="project" value="UniProtKB-SubCell"/>
</dbReference>
<evidence type="ECO:0000256" key="1">
    <source>
        <dbReference type="ARBA" id="ARBA00022722"/>
    </source>
</evidence>
<feature type="compositionally biased region" description="Basic and acidic residues" evidence="6">
    <location>
        <begin position="580"/>
        <end position="592"/>
    </location>
</feature>
<dbReference type="AlphaFoldDB" id="A0A0D0A9P7"/>
<dbReference type="InterPro" id="IPR014883">
    <property type="entry name" value="VRR_NUC"/>
</dbReference>
<name>A0A0D0A9P7_9AGAM</name>
<comment type="cofactor">
    <cofactor evidence="5">
        <name>Mg(2+)</name>
        <dbReference type="ChEBI" id="CHEBI:18420"/>
    </cofactor>
    <cofactor evidence="5">
        <name>Mn(2+)</name>
        <dbReference type="ChEBI" id="CHEBI:29035"/>
    </cofactor>
</comment>
<keyword evidence="2 5" id="KW-0479">Metal-binding</keyword>
<accession>A0A0D0A9P7</accession>
<dbReference type="EMBL" id="KN833685">
    <property type="protein sequence ID" value="KIK31002.1"/>
    <property type="molecule type" value="Genomic_DNA"/>
</dbReference>
<evidence type="ECO:0000256" key="4">
    <source>
        <dbReference type="ARBA" id="ARBA00022842"/>
    </source>
</evidence>
<keyword evidence="5" id="KW-0227">DNA damage</keyword>
<dbReference type="GO" id="GO:0070336">
    <property type="term" value="F:flap-structured DNA binding"/>
    <property type="evidence" value="ECO:0007669"/>
    <property type="project" value="TreeGrafter"/>
</dbReference>
<dbReference type="Proteomes" id="UP000054018">
    <property type="component" value="Unassembled WGS sequence"/>
</dbReference>
<evidence type="ECO:0000256" key="6">
    <source>
        <dbReference type="SAM" id="MobiDB-lite"/>
    </source>
</evidence>
<dbReference type="PANTHER" id="PTHR15749:SF4">
    <property type="entry name" value="FANCONI-ASSOCIATED NUCLEASE 1"/>
    <property type="match status" value="1"/>
</dbReference>
<feature type="region of interest" description="Disordered" evidence="6">
    <location>
        <begin position="840"/>
        <end position="895"/>
    </location>
</feature>
<feature type="region of interest" description="Disordered" evidence="6">
    <location>
        <begin position="566"/>
        <end position="592"/>
    </location>
</feature>
<dbReference type="GO" id="GO:0017108">
    <property type="term" value="F:5'-flap endonuclease activity"/>
    <property type="evidence" value="ECO:0007669"/>
    <property type="project" value="TreeGrafter"/>
</dbReference>
<dbReference type="EC" id="3.1.4.1" evidence="5"/>
<dbReference type="Pfam" id="PF21170">
    <property type="entry name" value="FAN1_TPR"/>
    <property type="match status" value="1"/>
</dbReference>
<dbReference type="InterPro" id="IPR033315">
    <property type="entry name" value="Fan1-like"/>
</dbReference>
<keyword evidence="5" id="KW-0464">Manganese</keyword>
<gene>
    <name evidence="8" type="ORF">PISMIDRAFT_85886</name>
</gene>
<evidence type="ECO:0000256" key="3">
    <source>
        <dbReference type="ARBA" id="ARBA00022801"/>
    </source>
</evidence>
<comment type="function">
    <text evidence="5">Nuclease required for the repair of DNA interstrand cross-links (ICL). Acts as a 5'-3' exonuclease that anchors at a cut end of DNA and cleaves DNA successively at every third nucleotide, allowing to excise an ICL from one strand through flanking incisions.</text>
</comment>
<dbReference type="HOGENOM" id="CLU_005116_0_0_1"/>
<reference evidence="8 9" key="1">
    <citation type="submission" date="2014-04" db="EMBL/GenBank/DDBJ databases">
        <authorList>
            <consortium name="DOE Joint Genome Institute"/>
            <person name="Kuo A."/>
            <person name="Kohler A."/>
            <person name="Costa M.D."/>
            <person name="Nagy L.G."/>
            <person name="Floudas D."/>
            <person name="Copeland A."/>
            <person name="Barry K.W."/>
            <person name="Cichocki N."/>
            <person name="Veneault-Fourrey C."/>
            <person name="LaButti K."/>
            <person name="Lindquist E.A."/>
            <person name="Lipzen A."/>
            <person name="Lundell T."/>
            <person name="Morin E."/>
            <person name="Murat C."/>
            <person name="Sun H."/>
            <person name="Tunlid A."/>
            <person name="Henrissat B."/>
            <person name="Grigoriev I.V."/>
            <person name="Hibbett D.S."/>
            <person name="Martin F."/>
            <person name="Nordberg H.P."/>
            <person name="Cantor M.N."/>
            <person name="Hua S.X."/>
        </authorList>
    </citation>
    <scope>NUCLEOTIDE SEQUENCE [LARGE SCALE GENOMIC DNA]</scope>
    <source>
        <strain evidence="8 9">441</strain>
    </source>
</reference>
<dbReference type="InterPro" id="IPR049126">
    <property type="entry name" value="FAN1-like_TPR"/>
</dbReference>
<reference evidence="9" key="2">
    <citation type="submission" date="2015-01" db="EMBL/GenBank/DDBJ databases">
        <title>Evolutionary Origins and Diversification of the Mycorrhizal Mutualists.</title>
        <authorList>
            <consortium name="DOE Joint Genome Institute"/>
            <consortium name="Mycorrhizal Genomics Consortium"/>
            <person name="Kohler A."/>
            <person name="Kuo A."/>
            <person name="Nagy L.G."/>
            <person name="Floudas D."/>
            <person name="Copeland A."/>
            <person name="Barry K.W."/>
            <person name="Cichocki N."/>
            <person name="Veneault-Fourrey C."/>
            <person name="LaButti K."/>
            <person name="Lindquist E.A."/>
            <person name="Lipzen A."/>
            <person name="Lundell T."/>
            <person name="Morin E."/>
            <person name="Murat C."/>
            <person name="Riley R."/>
            <person name="Ohm R."/>
            <person name="Sun H."/>
            <person name="Tunlid A."/>
            <person name="Henrissat B."/>
            <person name="Grigoriev I.V."/>
            <person name="Hibbett D.S."/>
            <person name="Martin F."/>
        </authorList>
    </citation>
    <scope>NUCLEOTIDE SEQUENCE [LARGE SCALE GENOMIC DNA]</scope>
    <source>
        <strain evidence="9">441</strain>
    </source>
</reference>
<dbReference type="Pfam" id="PF21315">
    <property type="entry name" value="FAN1_HTH"/>
    <property type="match status" value="1"/>
</dbReference>
<keyword evidence="4 5" id="KW-0460">Magnesium</keyword>
<feature type="compositionally biased region" description="Polar residues" evidence="6">
    <location>
        <begin position="864"/>
        <end position="880"/>
    </location>
</feature>
<dbReference type="Pfam" id="PF08774">
    <property type="entry name" value="VRR_NUC"/>
    <property type="match status" value="1"/>
</dbReference>
<sequence>MLNTVLQHEAHLFDDKEVLFFDKFANLSYNARFLMVRLLLRKQDAWHRLDSLKYQRELGGYEAIVAAVDEICRNHLRSPNGIQDASLTREIIDLTLEGEHDEFMVSTSGYDGRCTSRHSERDIVPVVESVVLAEDEDQMDLEALLDCLKADELRLIARQLQLKPNGKKQELIASLLRTASSQSTLTSVTAPNGSHGMNSTTLARTALPFVKRKMESQLERLRTMVLRILVKCVRIHSTFYDLVQRANLVFFRLTQYSPDLLVTALLPRFKKRAYSGYECARSKDIWKTREALLEYEEALILEGRVDAILGGRVFPGSQTRLPSRSQTPKASEGVKSNVKKRDFAASVDEDSALERMPESARLRRARLVKEIFENVYPRWQDALRTKTEEQRSYGLQRFESGHVFTRIVCKGSCALGTLGEYQRELEVLESLLAQRRWHRGRRGGWHERRALILSAHSPKSRETARHALTAVIDALEDPDTHLVYRPKLQRRLRRLEVFLELPPGDQFAFNVRLESAEEVIFEATRIRDQAADLVPDRTGKNRDTPPRLNRDLAQYFETIARPATDKSSGVTALSPAPGFSREERSGKSRWEGRNGEVTVEALALQRYAEQGFKGVHCETRMITLIFGLLFWDIIFAPIPGAFETPYQAAPLDIAEDSFFYSRQGLIEKRLSEIKGGNAVNIIQRVDAMHRTSETWCVGVQWDLVSSEDVLDIVTCIGGEALSVMCRVLCEDYTARQSGGPDLFLWNAEHRLCKFVEVKGPGDTLRENQKASAVWIDVLLRAQVPVEICRVVEKDHATVKNRGTRARRRANSKPAIAVDCQNPQDEGEVDIPPMVPRLTCNPRRSHTAESDSTSAVAELHDTEHQQPSALDSNYTSFTNRGEGNPPPTKRLKIHDT</sequence>